<evidence type="ECO:0000256" key="1">
    <source>
        <dbReference type="ARBA" id="ARBA00001971"/>
    </source>
</evidence>
<dbReference type="InterPro" id="IPR050121">
    <property type="entry name" value="Cytochrome_P450_monoxygenase"/>
</dbReference>
<dbReference type="EMBL" id="WWBZ02000012">
    <property type="protein sequence ID" value="KAF4310937.1"/>
    <property type="molecule type" value="Genomic_DNA"/>
</dbReference>
<dbReference type="Pfam" id="PF00067">
    <property type="entry name" value="p450"/>
    <property type="match status" value="1"/>
</dbReference>
<dbReference type="GO" id="GO:0005506">
    <property type="term" value="F:iron ion binding"/>
    <property type="evidence" value="ECO:0007669"/>
    <property type="project" value="InterPro"/>
</dbReference>
<evidence type="ECO:0000256" key="2">
    <source>
        <dbReference type="ARBA" id="ARBA00022723"/>
    </source>
</evidence>
<keyword evidence="5" id="KW-0503">Monooxygenase</keyword>
<keyword evidence="7" id="KW-1185">Reference proteome</keyword>
<keyword evidence="2 4" id="KW-0479">Metal-binding</keyword>
<dbReference type="CDD" id="cd11060">
    <property type="entry name" value="CYP57A1-like"/>
    <property type="match status" value="1"/>
</dbReference>
<dbReference type="Gene3D" id="1.10.630.10">
    <property type="entry name" value="Cytochrome P450"/>
    <property type="match status" value="1"/>
</dbReference>
<dbReference type="InterPro" id="IPR036396">
    <property type="entry name" value="Cyt_P450_sf"/>
</dbReference>
<dbReference type="AlphaFoldDB" id="A0A8H4J0X6"/>
<dbReference type="PANTHER" id="PTHR24305">
    <property type="entry name" value="CYTOCHROME P450"/>
    <property type="match status" value="1"/>
</dbReference>
<organism evidence="6 7">
    <name type="scientific">Botryosphaeria dothidea</name>
    <dbReference type="NCBI Taxonomy" id="55169"/>
    <lineage>
        <taxon>Eukaryota</taxon>
        <taxon>Fungi</taxon>
        <taxon>Dikarya</taxon>
        <taxon>Ascomycota</taxon>
        <taxon>Pezizomycotina</taxon>
        <taxon>Dothideomycetes</taxon>
        <taxon>Dothideomycetes incertae sedis</taxon>
        <taxon>Botryosphaeriales</taxon>
        <taxon>Botryosphaeriaceae</taxon>
        <taxon>Botryosphaeria</taxon>
    </lineage>
</organism>
<keyword evidence="3 4" id="KW-0408">Iron</keyword>
<protein>
    <submittedName>
        <fullName evidence="6">Cytochrome P450</fullName>
    </submittedName>
</protein>
<dbReference type="GO" id="GO:0020037">
    <property type="term" value="F:heme binding"/>
    <property type="evidence" value="ECO:0007669"/>
    <property type="project" value="InterPro"/>
</dbReference>
<dbReference type="PROSITE" id="PS00086">
    <property type="entry name" value="CYTOCHROME_P450"/>
    <property type="match status" value="1"/>
</dbReference>
<dbReference type="PANTHER" id="PTHR24305:SF168">
    <property type="entry name" value="P450, PUTATIVE (EUROFUNG)-RELATED"/>
    <property type="match status" value="1"/>
</dbReference>
<evidence type="ECO:0000313" key="7">
    <source>
        <dbReference type="Proteomes" id="UP000572817"/>
    </source>
</evidence>
<comment type="caution">
    <text evidence="6">The sequence shown here is derived from an EMBL/GenBank/DDBJ whole genome shotgun (WGS) entry which is preliminary data.</text>
</comment>
<evidence type="ECO:0000256" key="3">
    <source>
        <dbReference type="ARBA" id="ARBA00023004"/>
    </source>
</evidence>
<dbReference type="PRINTS" id="PR00463">
    <property type="entry name" value="EP450I"/>
</dbReference>
<dbReference type="InterPro" id="IPR001128">
    <property type="entry name" value="Cyt_P450"/>
</dbReference>
<dbReference type="PRINTS" id="PR00385">
    <property type="entry name" value="P450"/>
</dbReference>
<dbReference type="InterPro" id="IPR002401">
    <property type="entry name" value="Cyt_P450_E_grp-I"/>
</dbReference>
<accession>A0A8H4J0X6</accession>
<evidence type="ECO:0000256" key="4">
    <source>
        <dbReference type="PIRSR" id="PIRSR602401-1"/>
    </source>
</evidence>
<dbReference type="OrthoDB" id="3934656at2759"/>
<evidence type="ECO:0000313" key="6">
    <source>
        <dbReference type="EMBL" id="KAF4310937.1"/>
    </source>
</evidence>
<dbReference type="InterPro" id="IPR017972">
    <property type="entry name" value="Cyt_P450_CS"/>
</dbReference>
<gene>
    <name evidence="6" type="ORF">GTA08_BOTSDO13600</name>
</gene>
<dbReference type="GO" id="GO:0004497">
    <property type="term" value="F:monooxygenase activity"/>
    <property type="evidence" value="ECO:0007669"/>
    <property type="project" value="UniProtKB-KW"/>
</dbReference>
<sequence>MVSVVGLLALAAVIIYLVRGVRQYLVLRQFKGPPLSGFTRYLMFKANTSGRLDEYYKDWTDKYGSTCRIGPNMLLTKDIAVIKQINAVRGGYSRGDWFKAVRLHPTEDNITTYMDDKAHTRVRQALAPGYAGKENLYLEKDIDTTVLKLVELIQSKYLSTPTKYVPFDLARTSSFFTLDTLSTVAFGRSFGFLDKDGDPFDYLETSKWFWPLAQVIATFPELHNITYIPWAQRLWPTADDAQGLGAIMHFAKQIVAERFGPDKIIRKDMLGSFLKNGLSQTQIEAESLIQISAGSDSTATAIRMAILHIATNPRVLATLLHELESALAAGAVARPVIRDQEARALPYLQACIKEALRIVPPAAGLLPKKAPPRGDVVAGRFVPGGTQVGWSILGLMRDAAIFGDDAHLFRPERWLHADEATYARMVEAQGAVFGTGKHGCLGRHVATFELDKAIAELVLRFEWEVANVKRPYRDQCLGFYLQDDLFFRVTERKVGAREVDVAAWKKKTAERKDFGMETKWEDL</sequence>
<dbReference type="Proteomes" id="UP000572817">
    <property type="component" value="Unassembled WGS sequence"/>
</dbReference>
<comment type="cofactor">
    <cofactor evidence="1 4">
        <name>heme</name>
        <dbReference type="ChEBI" id="CHEBI:30413"/>
    </cofactor>
</comment>
<name>A0A8H4J0X6_9PEZI</name>
<dbReference type="SUPFAM" id="SSF48264">
    <property type="entry name" value="Cytochrome P450"/>
    <property type="match status" value="1"/>
</dbReference>
<evidence type="ECO:0000256" key="5">
    <source>
        <dbReference type="RuleBase" id="RU000461"/>
    </source>
</evidence>
<dbReference type="GO" id="GO:0016705">
    <property type="term" value="F:oxidoreductase activity, acting on paired donors, with incorporation or reduction of molecular oxygen"/>
    <property type="evidence" value="ECO:0007669"/>
    <property type="project" value="InterPro"/>
</dbReference>
<reference evidence="6" key="1">
    <citation type="submission" date="2020-04" db="EMBL/GenBank/DDBJ databases">
        <title>Genome Assembly and Annotation of Botryosphaeria dothidea sdau 11-99, a Latent Pathogen of Apple Fruit Ring Rot in China.</title>
        <authorList>
            <person name="Yu C."/>
            <person name="Diao Y."/>
            <person name="Lu Q."/>
            <person name="Zhao J."/>
            <person name="Cui S."/>
            <person name="Peng C."/>
            <person name="He B."/>
            <person name="Liu H."/>
        </authorList>
    </citation>
    <scope>NUCLEOTIDE SEQUENCE [LARGE SCALE GENOMIC DNA]</scope>
    <source>
        <strain evidence="6">Sdau11-99</strain>
    </source>
</reference>
<keyword evidence="5" id="KW-0560">Oxidoreductase</keyword>
<feature type="binding site" description="axial binding residue" evidence="4">
    <location>
        <position position="440"/>
    </location>
    <ligand>
        <name>heme</name>
        <dbReference type="ChEBI" id="CHEBI:30413"/>
    </ligand>
    <ligandPart>
        <name>Fe</name>
        <dbReference type="ChEBI" id="CHEBI:18248"/>
    </ligandPart>
</feature>
<comment type="similarity">
    <text evidence="5">Belongs to the cytochrome P450 family.</text>
</comment>
<proteinExistence type="inferred from homology"/>
<keyword evidence="4 5" id="KW-0349">Heme</keyword>